<evidence type="ECO:0000313" key="1">
    <source>
        <dbReference type="EMBL" id="TFK16521.1"/>
    </source>
</evidence>
<dbReference type="Proteomes" id="UP000307440">
    <property type="component" value="Unassembled WGS sequence"/>
</dbReference>
<accession>A0A5C3K9A4</accession>
<gene>
    <name evidence="1" type="ORF">FA15DRAFT_662089</name>
</gene>
<dbReference type="AlphaFoldDB" id="A0A5C3K9A4"/>
<organism evidence="1 2">
    <name type="scientific">Coprinopsis marcescibilis</name>
    <name type="common">Agaric fungus</name>
    <name type="synonym">Psathyrella marcescibilis</name>
    <dbReference type="NCBI Taxonomy" id="230819"/>
    <lineage>
        <taxon>Eukaryota</taxon>
        <taxon>Fungi</taxon>
        <taxon>Dikarya</taxon>
        <taxon>Basidiomycota</taxon>
        <taxon>Agaricomycotina</taxon>
        <taxon>Agaricomycetes</taxon>
        <taxon>Agaricomycetidae</taxon>
        <taxon>Agaricales</taxon>
        <taxon>Agaricineae</taxon>
        <taxon>Psathyrellaceae</taxon>
        <taxon>Coprinopsis</taxon>
    </lineage>
</organism>
<dbReference type="EMBL" id="ML210760">
    <property type="protein sequence ID" value="TFK16521.1"/>
    <property type="molecule type" value="Genomic_DNA"/>
</dbReference>
<name>A0A5C3K9A4_COPMA</name>
<sequence>MTVLDFGFPHTRFAVLNSSKHQTCRGGRRRAHPNSRRHRQLRLICVHLANVGDAGKELGLSRLNGVAEEPREGRTNRCSEQRRRKEKLGGVAALLDDMERRGWDGDGDGCAALRGWRRWRTTLILGGSLPPHANPLSVTATPPQLRIPMDLASPLCPQQPAPGVF</sequence>
<keyword evidence="2" id="KW-1185">Reference proteome</keyword>
<evidence type="ECO:0000313" key="2">
    <source>
        <dbReference type="Proteomes" id="UP000307440"/>
    </source>
</evidence>
<protein>
    <submittedName>
        <fullName evidence="1">Uncharacterized protein</fullName>
    </submittedName>
</protein>
<reference evidence="1 2" key="1">
    <citation type="journal article" date="2019" name="Nat. Ecol. Evol.">
        <title>Megaphylogeny resolves global patterns of mushroom evolution.</title>
        <authorList>
            <person name="Varga T."/>
            <person name="Krizsan K."/>
            <person name="Foldi C."/>
            <person name="Dima B."/>
            <person name="Sanchez-Garcia M."/>
            <person name="Sanchez-Ramirez S."/>
            <person name="Szollosi G.J."/>
            <person name="Szarkandi J.G."/>
            <person name="Papp V."/>
            <person name="Albert L."/>
            <person name="Andreopoulos W."/>
            <person name="Angelini C."/>
            <person name="Antonin V."/>
            <person name="Barry K.W."/>
            <person name="Bougher N.L."/>
            <person name="Buchanan P."/>
            <person name="Buyck B."/>
            <person name="Bense V."/>
            <person name="Catcheside P."/>
            <person name="Chovatia M."/>
            <person name="Cooper J."/>
            <person name="Damon W."/>
            <person name="Desjardin D."/>
            <person name="Finy P."/>
            <person name="Geml J."/>
            <person name="Haridas S."/>
            <person name="Hughes K."/>
            <person name="Justo A."/>
            <person name="Karasinski D."/>
            <person name="Kautmanova I."/>
            <person name="Kiss B."/>
            <person name="Kocsube S."/>
            <person name="Kotiranta H."/>
            <person name="LaButti K.M."/>
            <person name="Lechner B.E."/>
            <person name="Liimatainen K."/>
            <person name="Lipzen A."/>
            <person name="Lukacs Z."/>
            <person name="Mihaltcheva S."/>
            <person name="Morgado L.N."/>
            <person name="Niskanen T."/>
            <person name="Noordeloos M.E."/>
            <person name="Ohm R.A."/>
            <person name="Ortiz-Santana B."/>
            <person name="Ovrebo C."/>
            <person name="Racz N."/>
            <person name="Riley R."/>
            <person name="Savchenko A."/>
            <person name="Shiryaev A."/>
            <person name="Soop K."/>
            <person name="Spirin V."/>
            <person name="Szebenyi C."/>
            <person name="Tomsovsky M."/>
            <person name="Tulloss R.E."/>
            <person name="Uehling J."/>
            <person name="Grigoriev I.V."/>
            <person name="Vagvolgyi C."/>
            <person name="Papp T."/>
            <person name="Martin F.M."/>
            <person name="Miettinen O."/>
            <person name="Hibbett D.S."/>
            <person name="Nagy L.G."/>
        </authorList>
    </citation>
    <scope>NUCLEOTIDE SEQUENCE [LARGE SCALE GENOMIC DNA]</scope>
    <source>
        <strain evidence="1 2">CBS 121175</strain>
    </source>
</reference>
<proteinExistence type="predicted"/>